<evidence type="ECO:0000256" key="3">
    <source>
        <dbReference type="ARBA" id="ARBA00022448"/>
    </source>
</evidence>
<comment type="similarity">
    <text evidence="2">Belongs to the major facilitator superfamily. Bcr/CmlA family.</text>
</comment>
<dbReference type="Pfam" id="PF07690">
    <property type="entry name" value="MFS_1"/>
    <property type="match status" value="1"/>
</dbReference>
<proteinExistence type="inferred from homology"/>
<keyword evidence="3" id="KW-0813">Transport</keyword>
<dbReference type="NCBIfam" id="TIGR00710">
    <property type="entry name" value="efflux_Bcr_CflA"/>
    <property type="match status" value="1"/>
</dbReference>
<keyword evidence="7 8" id="KW-0472">Membrane</keyword>
<dbReference type="AlphaFoldDB" id="A0A7D5JXQ1"/>
<organism evidence="10 11">
    <name type="scientific">Microbacterium oleivorans</name>
    <dbReference type="NCBI Taxonomy" id="273677"/>
    <lineage>
        <taxon>Bacteria</taxon>
        <taxon>Bacillati</taxon>
        <taxon>Actinomycetota</taxon>
        <taxon>Actinomycetes</taxon>
        <taxon>Micrococcales</taxon>
        <taxon>Microbacteriaceae</taxon>
        <taxon>Microbacterium</taxon>
    </lineage>
</organism>
<keyword evidence="5 8" id="KW-0812">Transmembrane</keyword>
<dbReference type="PANTHER" id="PTHR23502">
    <property type="entry name" value="MAJOR FACILITATOR SUPERFAMILY"/>
    <property type="match status" value="1"/>
</dbReference>
<keyword evidence="6 8" id="KW-1133">Transmembrane helix</keyword>
<feature type="transmembrane region" description="Helical" evidence="8">
    <location>
        <begin position="378"/>
        <end position="405"/>
    </location>
</feature>
<feature type="transmembrane region" description="Helical" evidence="8">
    <location>
        <begin position="60"/>
        <end position="80"/>
    </location>
</feature>
<dbReference type="GO" id="GO:1990961">
    <property type="term" value="P:xenobiotic detoxification by transmembrane export across the plasma membrane"/>
    <property type="evidence" value="ECO:0007669"/>
    <property type="project" value="InterPro"/>
</dbReference>
<evidence type="ECO:0000256" key="7">
    <source>
        <dbReference type="ARBA" id="ARBA00023136"/>
    </source>
</evidence>
<dbReference type="EMBL" id="CP058316">
    <property type="protein sequence ID" value="QLD11203.1"/>
    <property type="molecule type" value="Genomic_DNA"/>
</dbReference>
<dbReference type="RefSeq" id="WP_178010960.1">
    <property type="nucleotide sequence ID" value="NZ_CP058316.1"/>
</dbReference>
<comment type="subcellular location">
    <subcellularLocation>
        <location evidence="1">Cell membrane</location>
        <topology evidence="1">Multi-pass membrane protein</topology>
    </subcellularLocation>
</comment>
<evidence type="ECO:0000256" key="5">
    <source>
        <dbReference type="ARBA" id="ARBA00022692"/>
    </source>
</evidence>
<evidence type="ECO:0000256" key="2">
    <source>
        <dbReference type="ARBA" id="ARBA00006236"/>
    </source>
</evidence>
<dbReference type="InterPro" id="IPR011701">
    <property type="entry name" value="MFS"/>
</dbReference>
<accession>A0A7D5JXQ1</accession>
<feature type="transmembrane region" description="Helical" evidence="8">
    <location>
        <begin position="150"/>
        <end position="169"/>
    </location>
</feature>
<dbReference type="Gene3D" id="1.20.1720.10">
    <property type="entry name" value="Multidrug resistance protein D"/>
    <property type="match status" value="1"/>
</dbReference>
<dbReference type="GO" id="GO:0042910">
    <property type="term" value="F:xenobiotic transmembrane transporter activity"/>
    <property type="evidence" value="ECO:0007669"/>
    <property type="project" value="InterPro"/>
</dbReference>
<dbReference type="SUPFAM" id="SSF103473">
    <property type="entry name" value="MFS general substrate transporter"/>
    <property type="match status" value="1"/>
</dbReference>
<feature type="transmembrane region" description="Helical" evidence="8">
    <location>
        <begin position="268"/>
        <end position="289"/>
    </location>
</feature>
<evidence type="ECO:0000256" key="8">
    <source>
        <dbReference type="SAM" id="Phobius"/>
    </source>
</evidence>
<feature type="transmembrane region" description="Helical" evidence="8">
    <location>
        <begin position="23"/>
        <end position="48"/>
    </location>
</feature>
<dbReference type="PANTHER" id="PTHR23502:SF132">
    <property type="entry name" value="POLYAMINE TRANSPORTER 2-RELATED"/>
    <property type="match status" value="1"/>
</dbReference>
<dbReference type="InterPro" id="IPR036259">
    <property type="entry name" value="MFS_trans_sf"/>
</dbReference>
<feature type="transmembrane region" description="Helical" evidence="8">
    <location>
        <begin position="319"/>
        <end position="338"/>
    </location>
</feature>
<evidence type="ECO:0000256" key="4">
    <source>
        <dbReference type="ARBA" id="ARBA00022475"/>
    </source>
</evidence>
<evidence type="ECO:0000256" key="1">
    <source>
        <dbReference type="ARBA" id="ARBA00004651"/>
    </source>
</evidence>
<reference evidence="10 11" key="1">
    <citation type="submission" date="2020-06" db="EMBL/GenBank/DDBJ databases">
        <authorList>
            <person name="Jo H."/>
        </authorList>
    </citation>
    <scope>NUCLEOTIDE SEQUENCE [LARGE SCALE GENOMIC DNA]</scope>
    <source>
        <strain evidence="10 11">I46</strain>
    </source>
</reference>
<feature type="domain" description="Major facilitator superfamily (MFS) profile" evidence="9">
    <location>
        <begin position="26"/>
        <end position="410"/>
    </location>
</feature>
<name>A0A7D5JXQ1_9MICO</name>
<evidence type="ECO:0000313" key="11">
    <source>
        <dbReference type="Proteomes" id="UP000509638"/>
    </source>
</evidence>
<keyword evidence="4" id="KW-1003">Cell membrane</keyword>
<protein>
    <submittedName>
        <fullName evidence="10">Multidrug effflux MFS transporter</fullName>
    </submittedName>
</protein>
<dbReference type="InterPro" id="IPR005829">
    <property type="entry name" value="Sugar_transporter_CS"/>
</dbReference>
<dbReference type="InterPro" id="IPR020846">
    <property type="entry name" value="MFS_dom"/>
</dbReference>
<dbReference type="Proteomes" id="UP000509638">
    <property type="component" value="Chromosome"/>
</dbReference>
<evidence type="ECO:0000313" key="10">
    <source>
        <dbReference type="EMBL" id="QLD11203.1"/>
    </source>
</evidence>
<evidence type="ECO:0000256" key="6">
    <source>
        <dbReference type="ARBA" id="ARBA00022989"/>
    </source>
</evidence>
<feature type="transmembrane region" description="Helical" evidence="8">
    <location>
        <begin position="117"/>
        <end position="138"/>
    </location>
</feature>
<feature type="transmembrane region" description="Helical" evidence="8">
    <location>
        <begin position="296"/>
        <end position="313"/>
    </location>
</feature>
<dbReference type="GO" id="GO:0005886">
    <property type="term" value="C:plasma membrane"/>
    <property type="evidence" value="ECO:0007669"/>
    <property type="project" value="UniProtKB-SubCell"/>
</dbReference>
<dbReference type="PROSITE" id="PS00216">
    <property type="entry name" value="SUGAR_TRANSPORT_1"/>
    <property type="match status" value="1"/>
</dbReference>
<feature type="transmembrane region" description="Helical" evidence="8">
    <location>
        <begin position="181"/>
        <end position="201"/>
    </location>
</feature>
<dbReference type="InterPro" id="IPR004812">
    <property type="entry name" value="Efflux_drug-R_Bcr/CmlA"/>
</dbReference>
<dbReference type="PROSITE" id="PS50850">
    <property type="entry name" value="MFS"/>
    <property type="match status" value="1"/>
</dbReference>
<dbReference type="CDD" id="cd17320">
    <property type="entry name" value="MFS_MdfA_MDR_like"/>
    <property type="match status" value="1"/>
</dbReference>
<feature type="transmembrane region" description="Helical" evidence="8">
    <location>
        <begin position="230"/>
        <end position="248"/>
    </location>
</feature>
<gene>
    <name evidence="10" type="ORF">HW566_05085</name>
</gene>
<evidence type="ECO:0000259" key="9">
    <source>
        <dbReference type="PROSITE" id="PS50850"/>
    </source>
</evidence>
<feature type="transmembrane region" description="Helical" evidence="8">
    <location>
        <begin position="92"/>
        <end position="111"/>
    </location>
</feature>
<feature type="transmembrane region" description="Helical" evidence="8">
    <location>
        <begin position="350"/>
        <end position="372"/>
    </location>
</feature>
<sequence>MAAADAVVTKRDRAPVSPAGRRYALLVITLGLLHTLGTLTVDIYLPAFPLIGDEFDASQAVVQFTFTGAMVGMMFGQLTIGPWSDRVGRRLPLVLSSVAHVAASVLCATAPTIEILIAARFLQGAASAATVVVTIAIVRDLFIGTKMLRLLANLALIYGTAIVVGPFLGSQLLLVMDWRGVFFSLAGYAAVIGILAASTLAETLPASRRRQPGLAPILASYRAVALDRQFMGLSLVGGFAWGGMYAYLSSSSFLFQQTLGLSQWQYGLAFASHAVFMLAGSQLASLAITWWPARRLLAFATVSLLVAPVALLLLHGTGWGLWAVLPPLWLFTLALGIAKPCVQTLAMSRVTHHAGVASSLLGGLNTGVGALATPLVGLIGITSAVPVAAVMIGFELLAVLALVLVGRPATPPRHA</sequence>